<dbReference type="GO" id="GO:0004658">
    <property type="term" value="F:propionyl-CoA carboxylase activity"/>
    <property type="evidence" value="ECO:0007669"/>
    <property type="project" value="TreeGrafter"/>
</dbReference>
<dbReference type="InterPro" id="IPR034733">
    <property type="entry name" value="AcCoA_carboxyl_beta"/>
</dbReference>
<gene>
    <name evidence="2" type="ORF">BSK71_09355</name>
</gene>
<dbReference type="InterPro" id="IPR051047">
    <property type="entry name" value="AccD/PCCB"/>
</dbReference>
<dbReference type="AlphaFoldDB" id="A0A1V2R4S3"/>
<dbReference type="Proteomes" id="UP000189286">
    <property type="component" value="Unassembled WGS sequence"/>
</dbReference>
<dbReference type="SUPFAM" id="SSF52096">
    <property type="entry name" value="ClpP/crotonase"/>
    <property type="match status" value="2"/>
</dbReference>
<name>A0A1V2R4S3_9GAMM</name>
<dbReference type="PANTHER" id="PTHR43842">
    <property type="entry name" value="PROPIONYL-COA CARBOXYLASE BETA CHAIN"/>
    <property type="match status" value="1"/>
</dbReference>
<dbReference type="InterPro" id="IPR029045">
    <property type="entry name" value="ClpP/crotonase-like_dom_sf"/>
</dbReference>
<reference evidence="3" key="1">
    <citation type="submission" date="2016-11" db="EMBL/GenBank/DDBJ databases">
        <authorList>
            <person name="Panda P."/>
            <person name="Visnovsky S."/>
            <person name="Pitman A."/>
        </authorList>
    </citation>
    <scope>NUCLEOTIDE SEQUENCE [LARGE SCALE GENOMIC DNA]</scope>
    <source>
        <strain evidence="3">ICMP 9972</strain>
    </source>
</reference>
<dbReference type="RefSeq" id="WP_039361273.1">
    <property type="nucleotide sequence ID" value="NZ_JRMH01000001.1"/>
</dbReference>
<dbReference type="InterPro" id="IPR011763">
    <property type="entry name" value="COA_CT_C"/>
</dbReference>
<dbReference type="OrthoDB" id="9803706at2"/>
<feature type="domain" description="CoA carboxyltransferase C-terminal" evidence="1">
    <location>
        <begin position="229"/>
        <end position="458"/>
    </location>
</feature>
<protein>
    <submittedName>
        <fullName evidence="2">Propionyl-CoA carboxylase</fullName>
    </submittedName>
</protein>
<dbReference type="EMBL" id="MPUJ01000005">
    <property type="protein sequence ID" value="ONK06615.1"/>
    <property type="molecule type" value="Genomic_DNA"/>
</dbReference>
<organism evidence="2 3">
    <name type="scientific">Pectobacterium actinidiae</name>
    <dbReference type="NCBI Taxonomy" id="1507808"/>
    <lineage>
        <taxon>Bacteria</taxon>
        <taxon>Pseudomonadati</taxon>
        <taxon>Pseudomonadota</taxon>
        <taxon>Gammaproteobacteria</taxon>
        <taxon>Enterobacterales</taxon>
        <taxon>Pectobacteriaceae</taxon>
        <taxon>Pectobacterium</taxon>
    </lineage>
</organism>
<dbReference type="PROSITE" id="PS50989">
    <property type="entry name" value="COA_CT_CTER"/>
    <property type="match status" value="1"/>
</dbReference>
<sequence length="458" mass="50820">MSCSEERIKHLLDCQSFCAHFPYHDTHFICGEGTINQQPVFIIMNRGEDCEFNVLWQWKTIDHIIQTTERAAVSGVPLIYIQDKLGGGDTPFNTTNVFSEDMSSLLLSPSGMGKVSASLARFAHRNVLISVILGPTSGPLALPLMLGDLVLMTDRGAFCMGRPDMVKAMLAEASDLYSLGGATMHARHSGQVQCVFEMETVLFSRLRTLFSLLFPRQHTINFTQPDEVDVNTIIPTDHRVPYDMHRLLSVFIDKESFFECSPDYAQEVITGWAKIQGNPFIIIANNPKYKGGAIYRQSATKMVRMINLATKCHTPILFIADVPGFMIGKVAESSGMFLAAAELFKAHVNCEVPKLFLVARKAYTGGVFALGGPGFNPTAVLAYPQANIGVYSVETINKIMTTSLNEREYHVLATLKYEVSHPERLKDKGLLTDVITISQTREKIMTYLFSDSADPVNV</sequence>
<accession>A0A1V2R4S3</accession>
<dbReference type="Pfam" id="PF01039">
    <property type="entry name" value="Carboxyl_trans"/>
    <property type="match status" value="1"/>
</dbReference>
<evidence type="ECO:0000259" key="1">
    <source>
        <dbReference type="PROSITE" id="PS50989"/>
    </source>
</evidence>
<dbReference type="PANTHER" id="PTHR43842:SF2">
    <property type="entry name" value="PROPIONYL-COA CARBOXYLASE BETA CHAIN, MITOCHONDRIAL"/>
    <property type="match status" value="1"/>
</dbReference>
<evidence type="ECO:0000313" key="2">
    <source>
        <dbReference type="EMBL" id="ONK06615.1"/>
    </source>
</evidence>
<dbReference type="Gene3D" id="3.90.226.10">
    <property type="entry name" value="2-enoyl-CoA Hydratase, Chain A, domain 1"/>
    <property type="match status" value="2"/>
</dbReference>
<comment type="caution">
    <text evidence="2">The sequence shown here is derived from an EMBL/GenBank/DDBJ whole genome shotgun (WGS) entry which is preliminary data.</text>
</comment>
<evidence type="ECO:0000313" key="3">
    <source>
        <dbReference type="Proteomes" id="UP000189286"/>
    </source>
</evidence>
<proteinExistence type="predicted"/>